<name>A0A7T8KKG6_CALRO</name>
<evidence type="ECO:0000313" key="2">
    <source>
        <dbReference type="Proteomes" id="UP000595437"/>
    </source>
</evidence>
<dbReference type="EMBL" id="CP045891">
    <property type="protein sequence ID" value="QQP57368.1"/>
    <property type="molecule type" value="Genomic_DNA"/>
</dbReference>
<evidence type="ECO:0000313" key="1">
    <source>
        <dbReference type="EMBL" id="QQP57368.1"/>
    </source>
</evidence>
<reference evidence="2" key="1">
    <citation type="submission" date="2021-01" db="EMBL/GenBank/DDBJ databases">
        <title>Caligus Genome Assembly.</title>
        <authorList>
            <person name="Gallardo-Escarate C."/>
        </authorList>
    </citation>
    <scope>NUCLEOTIDE SEQUENCE [LARGE SCALE GENOMIC DNA]</scope>
</reference>
<sequence>MRNGSIVHQAPVPAYPTCGKFFLHTWEMTLSEKYRTRVRARCCNKDLCNGPTGRAGETHNQSGVFGLSLLTSLLIQRLRALPS</sequence>
<proteinExistence type="predicted"/>
<keyword evidence="2" id="KW-1185">Reference proteome</keyword>
<dbReference type="AlphaFoldDB" id="A0A7T8KKG6"/>
<dbReference type="Proteomes" id="UP000595437">
    <property type="component" value="Chromosome 2"/>
</dbReference>
<gene>
    <name evidence="1" type="ORF">FKW44_002333</name>
</gene>
<organism evidence="1 2">
    <name type="scientific">Caligus rogercresseyi</name>
    <name type="common">Sea louse</name>
    <dbReference type="NCBI Taxonomy" id="217165"/>
    <lineage>
        <taxon>Eukaryota</taxon>
        <taxon>Metazoa</taxon>
        <taxon>Ecdysozoa</taxon>
        <taxon>Arthropoda</taxon>
        <taxon>Crustacea</taxon>
        <taxon>Multicrustacea</taxon>
        <taxon>Hexanauplia</taxon>
        <taxon>Copepoda</taxon>
        <taxon>Siphonostomatoida</taxon>
        <taxon>Caligidae</taxon>
        <taxon>Caligus</taxon>
    </lineage>
</organism>
<protein>
    <submittedName>
        <fullName evidence="1">Uncharacterized protein</fullName>
    </submittedName>
</protein>
<accession>A0A7T8KKG6</accession>